<keyword evidence="5" id="KW-0539">Nucleus</keyword>
<accession>A0A1J7G5A4</accession>
<dbReference type="SUPFAM" id="SSF54211">
    <property type="entry name" value="Ribosomal protein S5 domain 2-like"/>
    <property type="match status" value="1"/>
</dbReference>
<dbReference type="InterPro" id="IPR020568">
    <property type="entry name" value="Ribosomal_Su5_D2-typ_SF"/>
</dbReference>
<evidence type="ECO:0000256" key="1">
    <source>
        <dbReference type="ARBA" id="ARBA00004123"/>
    </source>
</evidence>
<dbReference type="STRING" id="3871.A0A1J7G5A4"/>
<dbReference type="GO" id="GO:0005524">
    <property type="term" value="F:ATP binding"/>
    <property type="evidence" value="ECO:0007669"/>
    <property type="project" value="InterPro"/>
</dbReference>
<protein>
    <recommendedName>
        <fullName evidence="6">DNA mismatch repair protein S5 domain-containing protein</fullName>
    </recommendedName>
</protein>
<dbReference type="Gene3D" id="3.30.565.10">
    <property type="entry name" value="Histidine kinase-like ATPase, C-terminal domain"/>
    <property type="match status" value="1"/>
</dbReference>
<dbReference type="InterPro" id="IPR038973">
    <property type="entry name" value="MutL/Mlh/Pms-like"/>
</dbReference>
<evidence type="ECO:0000313" key="8">
    <source>
        <dbReference type="Proteomes" id="UP000188354"/>
    </source>
</evidence>
<dbReference type="Gramene" id="OIV95526">
    <property type="protein sequence ID" value="OIV95526"/>
    <property type="gene ID" value="TanjilG_11110"/>
</dbReference>
<dbReference type="Pfam" id="PF13589">
    <property type="entry name" value="HATPase_c_3"/>
    <property type="match status" value="1"/>
</dbReference>
<evidence type="ECO:0000256" key="2">
    <source>
        <dbReference type="ARBA" id="ARBA00006082"/>
    </source>
</evidence>
<evidence type="ECO:0000256" key="3">
    <source>
        <dbReference type="ARBA" id="ARBA00022763"/>
    </source>
</evidence>
<feature type="domain" description="DNA mismatch repair protein S5" evidence="6">
    <location>
        <begin position="223"/>
        <end position="331"/>
    </location>
</feature>
<dbReference type="Pfam" id="PF01119">
    <property type="entry name" value="DNA_mis_repair"/>
    <property type="match status" value="1"/>
</dbReference>
<dbReference type="GO" id="GO:0030983">
    <property type="term" value="F:mismatched DNA binding"/>
    <property type="evidence" value="ECO:0007669"/>
    <property type="project" value="InterPro"/>
</dbReference>
<evidence type="ECO:0000256" key="5">
    <source>
        <dbReference type="ARBA" id="ARBA00023242"/>
    </source>
</evidence>
<dbReference type="InterPro" id="IPR014721">
    <property type="entry name" value="Ribsml_uS5_D2-typ_fold_subgr"/>
</dbReference>
<dbReference type="GO" id="GO:0140664">
    <property type="term" value="F:ATP-dependent DNA damage sensor activity"/>
    <property type="evidence" value="ECO:0007669"/>
    <property type="project" value="InterPro"/>
</dbReference>
<comment type="similarity">
    <text evidence="2">Belongs to the DNA mismatch repair MutL/HexB family.</text>
</comment>
<name>A0A1J7G5A4_LUPAN</name>
<dbReference type="InterPro" id="IPR002099">
    <property type="entry name" value="MutL/Mlh/PMS"/>
</dbReference>
<dbReference type="Gene3D" id="3.30.230.10">
    <property type="match status" value="1"/>
</dbReference>
<reference evidence="7 8" key="1">
    <citation type="journal article" date="2017" name="Plant Biotechnol. J.">
        <title>A comprehensive draft genome sequence for lupin (Lupinus angustifolius), an emerging health food: insights into plant-microbe interactions and legume evolution.</title>
        <authorList>
            <person name="Hane J.K."/>
            <person name="Ming Y."/>
            <person name="Kamphuis L.G."/>
            <person name="Nelson M.N."/>
            <person name="Garg G."/>
            <person name="Atkins C.A."/>
            <person name="Bayer P.E."/>
            <person name="Bravo A."/>
            <person name="Bringans S."/>
            <person name="Cannon S."/>
            <person name="Edwards D."/>
            <person name="Foley R."/>
            <person name="Gao L.L."/>
            <person name="Harrison M.J."/>
            <person name="Huang W."/>
            <person name="Hurgobin B."/>
            <person name="Li S."/>
            <person name="Liu C.W."/>
            <person name="McGrath A."/>
            <person name="Morahan G."/>
            <person name="Murray J."/>
            <person name="Weller J."/>
            <person name="Jian J."/>
            <person name="Singh K.B."/>
        </authorList>
    </citation>
    <scope>NUCLEOTIDE SEQUENCE [LARGE SCALE GENOMIC DNA]</scope>
    <source>
        <strain evidence="8">cv. Tanjil</strain>
        <tissue evidence="7">Whole plant</tissue>
    </source>
</reference>
<keyword evidence="8" id="KW-1185">Reference proteome</keyword>
<sequence length="675" mass="75747">MELGNHNSGECPPKIHRLSHSVVKRITAGDVIQHPLSAVKELIENSLDAHSTNINVIIQDGGFKLIQVNDNGHGVRYEDLAIMCGRHTTSKLLKFEELMRLKTMGFRGEALSSISHLGDVTVTTITQGSVHGYRVSYKDGAMEHEPKPCAAVKGTQVTVENLFCKMAGRKKALQNSYRDYKKIVDLVSRFALHHTNVSFSCRKYNANRPDVHTSVTSSRLDVIRSFYGIAVAGCLKEINVADSNPSPAVFEMQGFMSNATYAAKKMIMILFINDRLVEWSALQRAIEVVYTKKLHWASKPFVYISIVLPPGQIDVNMHATKKEACTKERESRSKKVPVHELVSTDSLDLAGSLHACGQPKFDGHTEKGACLNAVRSSVSPSRNPETAADLTSVQELLAVINNDCDPAMMDILRHCSYIGMTDAVFVVLQHHTHLYLANVVNWSKELMYQQFLSQFAHHNAISISDPLPLKDLIFLALKEDDIDLEVNDDDNLKEMIAEMKSELLKEKAEMLEEFFGINIDEHGNISGLPVILDKHTPNMDHIHEFALCLGNDVDWKDEKNCIQGISVALGNLYAMHPPMFPNPFGDGLFNYKKVNQLERGTFDITGVDAINNNVEHGMPSQPENEWTQYERKIQDFVFPSLRDFLKPSVSMATNGTFVKVMHIWFSFIFFNELLT</sequence>
<evidence type="ECO:0000256" key="4">
    <source>
        <dbReference type="ARBA" id="ARBA00023204"/>
    </source>
</evidence>
<dbReference type="SMART" id="SM01340">
    <property type="entry name" value="DNA_mis_repair"/>
    <property type="match status" value="1"/>
</dbReference>
<evidence type="ECO:0000259" key="6">
    <source>
        <dbReference type="SMART" id="SM01340"/>
    </source>
</evidence>
<gene>
    <name evidence="7" type="ORF">TanjilG_11110</name>
</gene>
<dbReference type="FunFam" id="3.30.565.10:FF:000043">
    <property type="entry name" value="DNA mismatch repair protein MLH1"/>
    <property type="match status" value="1"/>
</dbReference>
<dbReference type="InterPro" id="IPR032189">
    <property type="entry name" value="Mlh1_C"/>
</dbReference>
<dbReference type="GO" id="GO:0006298">
    <property type="term" value="P:mismatch repair"/>
    <property type="evidence" value="ECO:0007669"/>
    <property type="project" value="InterPro"/>
</dbReference>
<dbReference type="Pfam" id="PF16413">
    <property type="entry name" value="Mlh1_C"/>
    <property type="match status" value="1"/>
</dbReference>
<dbReference type="AlphaFoldDB" id="A0A1J7G5A4"/>
<dbReference type="SUPFAM" id="SSF55874">
    <property type="entry name" value="ATPase domain of HSP90 chaperone/DNA topoisomerase II/histidine kinase"/>
    <property type="match status" value="1"/>
</dbReference>
<dbReference type="GO" id="GO:0032389">
    <property type="term" value="C:MutLalpha complex"/>
    <property type="evidence" value="ECO:0007669"/>
    <property type="project" value="TreeGrafter"/>
</dbReference>
<keyword evidence="3" id="KW-0227">DNA damage</keyword>
<dbReference type="InterPro" id="IPR036890">
    <property type="entry name" value="HATPase_C_sf"/>
</dbReference>
<dbReference type="InterPro" id="IPR014762">
    <property type="entry name" value="DNA_mismatch_repair_CS"/>
</dbReference>
<dbReference type="PANTHER" id="PTHR10073">
    <property type="entry name" value="DNA MISMATCH REPAIR PROTEIN MLH, PMS, MUTL"/>
    <property type="match status" value="1"/>
</dbReference>
<dbReference type="OMA" id="AVINNDC"/>
<dbReference type="Proteomes" id="UP000188354">
    <property type="component" value="Chromosome LG16"/>
</dbReference>
<dbReference type="PANTHER" id="PTHR10073:SF12">
    <property type="entry name" value="DNA MISMATCH REPAIR PROTEIN MLH1"/>
    <property type="match status" value="1"/>
</dbReference>
<dbReference type="NCBIfam" id="TIGR00585">
    <property type="entry name" value="mutl"/>
    <property type="match status" value="1"/>
</dbReference>
<keyword evidence="4" id="KW-0234">DNA repair</keyword>
<dbReference type="PROSITE" id="PS00058">
    <property type="entry name" value="DNA_MISMATCH_REPAIR_1"/>
    <property type="match status" value="1"/>
</dbReference>
<evidence type="ECO:0000313" key="7">
    <source>
        <dbReference type="EMBL" id="OIV95526.1"/>
    </source>
</evidence>
<dbReference type="InterPro" id="IPR013507">
    <property type="entry name" value="DNA_mismatch_S5_2-like"/>
</dbReference>
<dbReference type="EMBL" id="CM007376">
    <property type="protein sequence ID" value="OIV95526.1"/>
    <property type="molecule type" value="Genomic_DNA"/>
</dbReference>
<dbReference type="CDD" id="cd16926">
    <property type="entry name" value="HATPase_MutL-MLH-PMS-like"/>
    <property type="match status" value="1"/>
</dbReference>
<comment type="subcellular location">
    <subcellularLocation>
        <location evidence="1">Nucleus</location>
    </subcellularLocation>
</comment>
<dbReference type="GO" id="GO:0016887">
    <property type="term" value="F:ATP hydrolysis activity"/>
    <property type="evidence" value="ECO:0007669"/>
    <property type="project" value="InterPro"/>
</dbReference>
<proteinExistence type="inferred from homology"/>
<organism evidence="7 8">
    <name type="scientific">Lupinus angustifolius</name>
    <name type="common">Narrow-leaved blue lupine</name>
    <dbReference type="NCBI Taxonomy" id="3871"/>
    <lineage>
        <taxon>Eukaryota</taxon>
        <taxon>Viridiplantae</taxon>
        <taxon>Streptophyta</taxon>
        <taxon>Embryophyta</taxon>
        <taxon>Tracheophyta</taxon>
        <taxon>Spermatophyta</taxon>
        <taxon>Magnoliopsida</taxon>
        <taxon>eudicotyledons</taxon>
        <taxon>Gunneridae</taxon>
        <taxon>Pentapetalae</taxon>
        <taxon>rosids</taxon>
        <taxon>fabids</taxon>
        <taxon>Fabales</taxon>
        <taxon>Fabaceae</taxon>
        <taxon>Papilionoideae</taxon>
        <taxon>50 kb inversion clade</taxon>
        <taxon>genistoids sensu lato</taxon>
        <taxon>core genistoids</taxon>
        <taxon>Genisteae</taxon>
        <taxon>Lupinus</taxon>
    </lineage>
</organism>